<comment type="caution">
    <text evidence="1">The sequence shown here is derived from an EMBL/GenBank/DDBJ whole genome shotgun (WGS) entry which is preliminary data.</text>
</comment>
<gene>
    <name evidence="1" type="ORF">HICCMSTLAB_LOCUS1153</name>
</gene>
<sequence>MAEFFKICAMRTAICEISEENKDGKNVLFEFKHVFTKITHLSGWINSPTFETPKILGVKFLISASINNVASKVSVRVIKDDIREAVSIIKISFDGLFNSTRRVVDWKNMLLFESLIIPFDFDVCHRYIDYPKFYAHGKSPHEYTIPIICEIIWNGFVEDFY</sequence>
<evidence type="ECO:0000313" key="1">
    <source>
        <dbReference type="EMBL" id="CAG5074942.1"/>
    </source>
</evidence>
<reference evidence="1" key="1">
    <citation type="submission" date="2021-04" db="EMBL/GenBank/DDBJ databases">
        <authorList>
            <person name="Chebbi M.A.C M."/>
        </authorList>
    </citation>
    <scope>NUCLEOTIDE SEQUENCE</scope>
</reference>
<evidence type="ECO:0000313" key="2">
    <source>
        <dbReference type="Proteomes" id="UP000786811"/>
    </source>
</evidence>
<dbReference type="AlphaFoldDB" id="A0A8J2E232"/>
<accession>A0A8J2E232</accession>
<name>A0A8J2E232_COTCN</name>
<keyword evidence="2" id="KW-1185">Reference proteome</keyword>
<organism evidence="1 2">
    <name type="scientific">Cotesia congregata</name>
    <name type="common">Parasitoid wasp</name>
    <name type="synonym">Apanteles congregatus</name>
    <dbReference type="NCBI Taxonomy" id="51543"/>
    <lineage>
        <taxon>Eukaryota</taxon>
        <taxon>Metazoa</taxon>
        <taxon>Ecdysozoa</taxon>
        <taxon>Arthropoda</taxon>
        <taxon>Hexapoda</taxon>
        <taxon>Insecta</taxon>
        <taxon>Pterygota</taxon>
        <taxon>Neoptera</taxon>
        <taxon>Endopterygota</taxon>
        <taxon>Hymenoptera</taxon>
        <taxon>Apocrita</taxon>
        <taxon>Ichneumonoidea</taxon>
        <taxon>Braconidae</taxon>
        <taxon>Microgastrinae</taxon>
        <taxon>Cotesia</taxon>
    </lineage>
</organism>
<dbReference type="EMBL" id="CAJNRD030001116">
    <property type="protein sequence ID" value="CAG5074942.1"/>
    <property type="molecule type" value="Genomic_DNA"/>
</dbReference>
<proteinExistence type="predicted"/>
<protein>
    <submittedName>
        <fullName evidence="1">Uncharacterized protein</fullName>
    </submittedName>
</protein>
<dbReference type="Proteomes" id="UP000786811">
    <property type="component" value="Unassembled WGS sequence"/>
</dbReference>